<feature type="transmembrane region" description="Helical" evidence="6">
    <location>
        <begin position="231"/>
        <end position="253"/>
    </location>
</feature>
<accession>F4RIL7</accession>
<dbReference type="STRING" id="747676.F4RIL7"/>
<evidence type="ECO:0000256" key="3">
    <source>
        <dbReference type="ARBA" id="ARBA00022692"/>
    </source>
</evidence>
<dbReference type="EMBL" id="GL883103">
    <property type="protein sequence ID" value="EGG07586.1"/>
    <property type="molecule type" value="Genomic_DNA"/>
</dbReference>
<evidence type="ECO:0000256" key="6">
    <source>
        <dbReference type="SAM" id="Phobius"/>
    </source>
</evidence>
<dbReference type="InterPro" id="IPR002794">
    <property type="entry name" value="DUF92_TMEM19"/>
</dbReference>
<keyword evidence="8" id="KW-1185">Reference proteome</keyword>
<protein>
    <recommendedName>
        <fullName evidence="9">Transmembrane protein 19</fullName>
    </recommendedName>
</protein>
<evidence type="ECO:0000256" key="5">
    <source>
        <dbReference type="ARBA" id="ARBA00023136"/>
    </source>
</evidence>
<dbReference type="PANTHER" id="PTHR13353:SF5">
    <property type="entry name" value="TRANSMEMBRANE PROTEIN 19"/>
    <property type="match status" value="1"/>
</dbReference>
<keyword evidence="5 6" id="KW-0472">Membrane</keyword>
<comment type="subcellular location">
    <subcellularLocation>
        <location evidence="1">Membrane</location>
        <topology evidence="1">Multi-pass membrane protein</topology>
    </subcellularLocation>
</comment>
<dbReference type="RefSeq" id="XP_007408918.1">
    <property type="nucleotide sequence ID" value="XM_007408856.1"/>
</dbReference>
<evidence type="ECO:0000256" key="1">
    <source>
        <dbReference type="ARBA" id="ARBA00004141"/>
    </source>
</evidence>
<keyword evidence="3 6" id="KW-0812">Transmembrane</keyword>
<sequence length="300" mass="32553">MAFLNSVDDLYPWSFVTVVLLSIHNFRKASLQLSGALAALLIGYTTLANPNPIFGISLISFFLIGNKATKYKQSIKLTLVDDEHGKTNDETIKRLSVTGGRDWKQVICNAWVGTMCAIGHRFFIDPMIKDFNTFNSIQFHERTGSELSNILIWGALAFWSGCSGDTLGLLSRAPPRLITNLKEVPPGTNGGVSLVGLGFSALGGIFIGMAVSLRCMFDTNLQPLPSGMSMLMMQTGFFGLFCSVVDSFLGATLQQTLYSKIDKKVVLPGTKLGGPKEVVVVSGIDVLSNNQGDMIQRLSK</sequence>
<dbReference type="GeneID" id="18933842"/>
<dbReference type="KEGG" id="mlr:MELLADRAFT_85418"/>
<dbReference type="AlphaFoldDB" id="F4RIL7"/>
<proteinExistence type="inferred from homology"/>
<dbReference type="PANTHER" id="PTHR13353">
    <property type="entry name" value="TRANSMEMBRANE PROTEIN 19"/>
    <property type="match status" value="1"/>
</dbReference>
<name>F4RIL7_MELLP</name>
<dbReference type="Proteomes" id="UP000001072">
    <property type="component" value="Unassembled WGS sequence"/>
</dbReference>
<evidence type="ECO:0008006" key="9">
    <source>
        <dbReference type="Google" id="ProtNLM"/>
    </source>
</evidence>
<gene>
    <name evidence="7" type="ORF">MELLADRAFT_85418</name>
</gene>
<evidence type="ECO:0000256" key="2">
    <source>
        <dbReference type="ARBA" id="ARBA00009012"/>
    </source>
</evidence>
<reference evidence="8" key="1">
    <citation type="journal article" date="2011" name="Proc. Natl. Acad. Sci. U.S.A.">
        <title>Obligate biotrophy features unraveled by the genomic analysis of rust fungi.</title>
        <authorList>
            <person name="Duplessis S."/>
            <person name="Cuomo C.A."/>
            <person name="Lin Y.-C."/>
            <person name="Aerts A."/>
            <person name="Tisserant E."/>
            <person name="Veneault-Fourrey C."/>
            <person name="Joly D.L."/>
            <person name="Hacquard S."/>
            <person name="Amselem J."/>
            <person name="Cantarel B.L."/>
            <person name="Chiu R."/>
            <person name="Coutinho P.M."/>
            <person name="Feau N."/>
            <person name="Field M."/>
            <person name="Frey P."/>
            <person name="Gelhaye E."/>
            <person name="Goldberg J."/>
            <person name="Grabherr M.G."/>
            <person name="Kodira C.D."/>
            <person name="Kohler A."/>
            <person name="Kuees U."/>
            <person name="Lindquist E.A."/>
            <person name="Lucas S.M."/>
            <person name="Mago R."/>
            <person name="Mauceli E."/>
            <person name="Morin E."/>
            <person name="Murat C."/>
            <person name="Pangilinan J.L."/>
            <person name="Park R."/>
            <person name="Pearson M."/>
            <person name="Quesneville H."/>
            <person name="Rouhier N."/>
            <person name="Sakthikumar S."/>
            <person name="Salamov A.A."/>
            <person name="Schmutz J."/>
            <person name="Selles B."/>
            <person name="Shapiro H."/>
            <person name="Tanguay P."/>
            <person name="Tuskan G.A."/>
            <person name="Henrissat B."/>
            <person name="Van de Peer Y."/>
            <person name="Rouze P."/>
            <person name="Ellis J.G."/>
            <person name="Dodds P.N."/>
            <person name="Schein J.E."/>
            <person name="Zhong S."/>
            <person name="Hamelin R.C."/>
            <person name="Grigoriev I.V."/>
            <person name="Szabo L.J."/>
            <person name="Martin F."/>
        </authorList>
    </citation>
    <scope>NUCLEOTIDE SEQUENCE [LARGE SCALE GENOMIC DNA]</scope>
    <source>
        <strain evidence="8">98AG31 / pathotype 3-4-7</strain>
    </source>
</reference>
<dbReference type="Pfam" id="PF01940">
    <property type="entry name" value="DUF92"/>
    <property type="match status" value="1"/>
</dbReference>
<feature type="transmembrane region" description="Helical" evidence="6">
    <location>
        <begin position="191"/>
        <end position="211"/>
    </location>
</feature>
<organism evidence="8">
    <name type="scientific">Melampsora larici-populina (strain 98AG31 / pathotype 3-4-7)</name>
    <name type="common">Poplar leaf rust fungus</name>
    <dbReference type="NCBI Taxonomy" id="747676"/>
    <lineage>
        <taxon>Eukaryota</taxon>
        <taxon>Fungi</taxon>
        <taxon>Dikarya</taxon>
        <taxon>Basidiomycota</taxon>
        <taxon>Pucciniomycotina</taxon>
        <taxon>Pucciniomycetes</taxon>
        <taxon>Pucciniales</taxon>
        <taxon>Melampsoraceae</taxon>
        <taxon>Melampsora</taxon>
    </lineage>
</organism>
<keyword evidence="4 6" id="KW-1133">Transmembrane helix</keyword>
<feature type="transmembrane region" description="Helical" evidence="6">
    <location>
        <begin position="53"/>
        <end position="69"/>
    </location>
</feature>
<evidence type="ECO:0000313" key="7">
    <source>
        <dbReference type="EMBL" id="EGG07586.1"/>
    </source>
</evidence>
<evidence type="ECO:0000256" key="4">
    <source>
        <dbReference type="ARBA" id="ARBA00022989"/>
    </source>
</evidence>
<evidence type="ECO:0000313" key="8">
    <source>
        <dbReference type="Proteomes" id="UP000001072"/>
    </source>
</evidence>
<comment type="similarity">
    <text evidence="2">Belongs to the TMEM19 family.</text>
</comment>
<dbReference type="InParanoid" id="F4RIL7"/>
<dbReference type="HOGENOM" id="CLU_036918_3_0_1"/>
<dbReference type="VEuPathDB" id="FungiDB:MELLADRAFT_85418"/>
<dbReference type="OrthoDB" id="30881at2759"/>
<dbReference type="eggNOG" id="KOG4491">
    <property type="taxonomic scope" value="Eukaryota"/>
</dbReference>
<dbReference type="GO" id="GO:0016020">
    <property type="term" value="C:membrane"/>
    <property type="evidence" value="ECO:0007669"/>
    <property type="project" value="UniProtKB-SubCell"/>
</dbReference>